<dbReference type="SMART" id="SM00280">
    <property type="entry name" value="KAZAL"/>
    <property type="match status" value="1"/>
</dbReference>
<dbReference type="Proteomes" id="UP001108280">
    <property type="component" value="Chromosome 4"/>
</dbReference>
<dbReference type="Pfam" id="PF00050">
    <property type="entry name" value="Kazal_1"/>
    <property type="match status" value="1"/>
</dbReference>
<dbReference type="RefSeq" id="XP_007642975.1">
    <property type="nucleotide sequence ID" value="XM_007644785.4"/>
</dbReference>
<keyword evidence="3" id="KW-0722">Serine protease inhibitor</keyword>
<dbReference type="PROSITE" id="PS51465">
    <property type="entry name" value="KAZAL_2"/>
    <property type="match status" value="1"/>
</dbReference>
<protein>
    <submittedName>
        <fullName evidence="3">Serine protease inhibitor Kazal-type 8</fullName>
    </submittedName>
</protein>
<gene>
    <name evidence="3" type="primary">Spink8</name>
</gene>
<dbReference type="AlphaFoldDB" id="A0A9J7JM90"/>
<evidence type="ECO:0000313" key="3">
    <source>
        <dbReference type="RefSeq" id="XP_027270437.1"/>
    </source>
</evidence>
<dbReference type="PANTHER" id="PTHR21312">
    <property type="entry name" value="SERINE PROTEASE INHIBITOR"/>
    <property type="match status" value="1"/>
</dbReference>
<feature type="domain" description="Kazal-like" evidence="1">
    <location>
        <begin position="57"/>
        <end position="117"/>
    </location>
</feature>
<evidence type="ECO:0000313" key="2">
    <source>
        <dbReference type="Proteomes" id="UP001108280"/>
    </source>
</evidence>
<proteinExistence type="predicted"/>
<dbReference type="PANTHER" id="PTHR21312:SF37">
    <property type="entry name" value="SERINE PROTEASE INHIBITOR KAZAL-TYPE 8"/>
    <property type="match status" value="1"/>
</dbReference>
<keyword evidence="3" id="KW-0646">Protease inhibitor</keyword>
<reference evidence="2" key="2">
    <citation type="journal article" date="2020" name="Biotechnol. Bioeng.">
        <title>Chromosome-scale scaffolds for the Chinese hamster reference genome assembly to facilitate the study of the CHO epigenome.</title>
        <authorList>
            <person name="Hilliard W."/>
            <person name="MacDonald M."/>
            <person name="Lee K.H."/>
        </authorList>
    </citation>
    <scope>NUCLEOTIDE SEQUENCE [LARGE SCALE GENOMIC DNA]</scope>
    <source>
        <strain evidence="2">17A/GY</strain>
    </source>
</reference>
<dbReference type="GeneID" id="100767379"/>
<dbReference type="InterPro" id="IPR002350">
    <property type="entry name" value="Kazal_dom"/>
</dbReference>
<reference evidence="2" key="1">
    <citation type="journal article" date="2018" name="Biotechnol. Bioeng.">
        <title>A reference genome of the Chinese hamster based on a hybrid assembly strategy.</title>
        <authorList>
            <person name="Rupp O."/>
            <person name="MacDonald M.L."/>
            <person name="Li S."/>
            <person name="Dhiman H."/>
            <person name="Polson S."/>
            <person name="Griep S."/>
            <person name="Heffner K."/>
            <person name="Hernandez I."/>
            <person name="Brinkrolf K."/>
            <person name="Jadhav V."/>
            <person name="Samoudi M."/>
            <person name="Hao H."/>
            <person name="Kingham B."/>
            <person name="Goesmann A."/>
            <person name="Betenbaugh M.J."/>
            <person name="Lewis N.E."/>
            <person name="Borth N."/>
            <person name="Lee K.H."/>
        </authorList>
    </citation>
    <scope>NUCLEOTIDE SEQUENCE [LARGE SCALE GENOMIC DNA]</scope>
    <source>
        <strain evidence="2">17A/GY</strain>
    </source>
</reference>
<name>A0A9J7JM90_CRIGR</name>
<organism evidence="2 3">
    <name type="scientific">Cricetulus griseus</name>
    <name type="common">Chinese hamster</name>
    <name type="synonym">Cricetulus barabensis griseus</name>
    <dbReference type="NCBI Taxonomy" id="10029"/>
    <lineage>
        <taxon>Eukaryota</taxon>
        <taxon>Metazoa</taxon>
        <taxon>Chordata</taxon>
        <taxon>Craniata</taxon>
        <taxon>Vertebrata</taxon>
        <taxon>Euteleostomi</taxon>
        <taxon>Mammalia</taxon>
        <taxon>Eutheria</taxon>
        <taxon>Euarchontoglires</taxon>
        <taxon>Glires</taxon>
        <taxon>Rodentia</taxon>
        <taxon>Myomorpha</taxon>
        <taxon>Muroidea</taxon>
        <taxon>Cricetidae</taxon>
        <taxon>Cricetinae</taxon>
        <taxon>Cricetulus</taxon>
    </lineage>
</organism>
<dbReference type="RefSeq" id="XP_027270437.1">
    <property type="nucleotide sequence ID" value="XM_027414636.2"/>
</dbReference>
<dbReference type="OrthoDB" id="126772at2759"/>
<dbReference type="GO" id="GO:0004867">
    <property type="term" value="F:serine-type endopeptidase inhibitor activity"/>
    <property type="evidence" value="ECO:0007669"/>
    <property type="project" value="UniProtKB-KW"/>
</dbReference>
<dbReference type="KEGG" id="cge:100767379"/>
<dbReference type="SUPFAM" id="SSF100895">
    <property type="entry name" value="Kazal-type serine protease inhibitors"/>
    <property type="match status" value="1"/>
</dbReference>
<reference evidence="3" key="3">
    <citation type="submission" date="2025-08" db="UniProtKB">
        <authorList>
            <consortium name="RefSeq"/>
        </authorList>
    </citation>
    <scope>IDENTIFICATION</scope>
    <source>
        <strain evidence="3">17A/GY</strain>
        <tissue evidence="3">Liver</tissue>
    </source>
</reference>
<dbReference type="InterPro" id="IPR036058">
    <property type="entry name" value="Kazal_dom_sf"/>
</dbReference>
<dbReference type="Gene3D" id="3.30.60.30">
    <property type="match status" value="1"/>
</dbReference>
<accession>A0A9J7JM90</accession>
<dbReference type="CTD" id="646424"/>
<keyword evidence="2" id="KW-1185">Reference proteome</keyword>
<sequence length="125" mass="14202">MLNKAMADPEELCSRSSVTMKATFSTALLVLSISVGTSLAVDFYLPMSAHLTDELFQETKVLCNKNVRRCWMLAYYKPDEPICATDQDTYGGECHLCSRILYEERTIIKMHDGECIYSLEDNEQT</sequence>
<evidence type="ECO:0000259" key="1">
    <source>
        <dbReference type="PROSITE" id="PS51465"/>
    </source>
</evidence>